<feature type="compositionally biased region" description="Acidic residues" evidence="1">
    <location>
        <begin position="118"/>
        <end position="127"/>
    </location>
</feature>
<dbReference type="OrthoDB" id="10426410at2759"/>
<feature type="region of interest" description="Disordered" evidence="1">
    <location>
        <begin position="394"/>
        <end position="522"/>
    </location>
</feature>
<feature type="compositionally biased region" description="Polar residues" evidence="1">
    <location>
        <begin position="936"/>
        <end position="950"/>
    </location>
</feature>
<feature type="compositionally biased region" description="Low complexity" evidence="1">
    <location>
        <begin position="1124"/>
        <end position="1133"/>
    </location>
</feature>
<protein>
    <submittedName>
        <fullName evidence="2">Uncharacterized protein</fullName>
    </submittedName>
</protein>
<proteinExistence type="predicted"/>
<evidence type="ECO:0000313" key="2">
    <source>
        <dbReference type="EMBL" id="CBN77448.1"/>
    </source>
</evidence>
<feature type="region of interest" description="Disordered" evidence="1">
    <location>
        <begin position="785"/>
        <end position="1033"/>
    </location>
</feature>
<feature type="compositionally biased region" description="Basic residues" evidence="1">
    <location>
        <begin position="293"/>
        <end position="307"/>
    </location>
</feature>
<feature type="compositionally biased region" description="Low complexity" evidence="1">
    <location>
        <begin position="545"/>
        <end position="560"/>
    </location>
</feature>
<feature type="region of interest" description="Disordered" evidence="1">
    <location>
        <begin position="1194"/>
        <end position="1276"/>
    </location>
</feature>
<organism evidence="2 3">
    <name type="scientific">Ectocarpus siliculosus</name>
    <name type="common">Brown alga</name>
    <name type="synonym">Conferva siliculosa</name>
    <dbReference type="NCBI Taxonomy" id="2880"/>
    <lineage>
        <taxon>Eukaryota</taxon>
        <taxon>Sar</taxon>
        <taxon>Stramenopiles</taxon>
        <taxon>Ochrophyta</taxon>
        <taxon>PX clade</taxon>
        <taxon>Phaeophyceae</taxon>
        <taxon>Ectocarpales</taxon>
        <taxon>Ectocarpaceae</taxon>
        <taxon>Ectocarpus</taxon>
    </lineage>
</organism>
<feature type="region of interest" description="Disordered" evidence="1">
    <location>
        <begin position="631"/>
        <end position="710"/>
    </location>
</feature>
<feature type="region of interest" description="Disordered" evidence="1">
    <location>
        <begin position="540"/>
        <end position="605"/>
    </location>
</feature>
<sequence length="1395" mass="142862">MSALDLVEEFRSLDEVEDSDKVEDSAIGKLSGVHNSIGGADLSGILALDDDDNNDDFDAIAAAAAAAGKDAASTTAATAPLRASALSFAEDDVAAAAGGKLGSGDGDQLALETGGESEAWDSEEDDGQGVVSPGTAPNSSHGGALVGGAGGTGRSSAIGGGRGAREESRKKPSSSAESSPAGLEGGLSSPKRPAEESSDWDGEEAGRSSDDDESGPRRQLAASDCCEELPWSNVNPERGNDDSSPSPGLSPSPSARPTDSELGGGGRSSAAAAAISDEEGVTAVAAGGTITHEHHRKGLLPSSRRRLSTQSDDQAEEPIGVARGDSTPRRSRAHDRSAHGTDDEAGAQVTFQASETGAEAGGEDAATIRALRAELSTLREHVLRSEQKREAQLRELGTRLAVQERRSGPERSGSATSTALREEGEREAVAAIGTAALVVGEAVETGRDKGGCRDTPRGAVVRNPFAGTGGGAATTPRDHFPAFEDALLDPGESEATPGGSGDEGGGVRGQRGEEGSKSAINNEAFDFSIDTLSHINNHTDFGTDAPLTPALPSAAAATSPKVGRGAAGQARLPWVTGGGASSAQDGGRGRSKRLVREEEEEEDAAVEEAFFSDACATASLKTPVKHMLTTAASDLGVAVRRGRRPDTGKAASSAATVPTRRKPPAPSCFKVEQKQESSSRRRSGAGGRPPRGRESPLPDPHSPELCMADVFARASAELDGDGGGVEEEDRSCLPIECGAVVSADAATVAADPPKGERVSVGVDAGCQTSWSFSARDEIRFVSIPANPPLSTRMADGRSCRRGAEEGAAAAGTAGLASRPAGKPERAAPGAAVCVPGDVPVADPGPCCTPRQSRLPLCHTPSRRPRRKSDENLAEGAAPKSETSSFFDSPNLSPIPAVARAGLPHSASQNVVVPSGGRRGGGGNGGGGEPRVMSARRCQQQQQDHGLSTILSEGEGSASPGGEKTRQGFGRQAHDGPAAERRASSATGGVGAGDWARGSESSSSRRESPFLAAGVPRVPRAGTAVDRSSGSGPLFMDSFADVTRSSVLRASSTLNTIAPLDDTGPPLSYSSRIGVSFAGELFADSRLRASSGSYRAPRYDACATPQREGEQTRAGGSCGALPLPRAQQQQVSSQRQRRSWSAPTLFSEWSKKHGAEADRVVAPGGPQKENSLGLGGVPPDVVGAWLALAIEGIYSHNDSGGGVTDKRIGESGGSQDRRDCSLGRDPGPAARPSSGGGQAVLARSCTQVGGAFASGPEDSPPPPPPPPEAQLENEEDGGANEEEIFYQRQRLLQRVVSAAASHGGVMSPLLSSVRGQDHREHGEQEVAPGGESWRRHSDPLSTWKVPAAGSGAVDATETSAAAGTASGWPDSGSGTSAAYMRRHTSGYWRDRLGMTH</sequence>
<evidence type="ECO:0000256" key="1">
    <source>
        <dbReference type="SAM" id="MobiDB-lite"/>
    </source>
</evidence>
<feature type="compositionally biased region" description="Low complexity" evidence="1">
    <location>
        <begin position="243"/>
        <end position="253"/>
    </location>
</feature>
<feature type="compositionally biased region" description="Gly residues" evidence="1">
    <location>
        <begin position="144"/>
        <end position="162"/>
    </location>
</feature>
<dbReference type="EMBL" id="FN648807">
    <property type="protein sequence ID" value="CBN77448.1"/>
    <property type="molecule type" value="Genomic_DNA"/>
</dbReference>
<accession>D8LQ68</accession>
<reference evidence="2 3" key="1">
    <citation type="journal article" date="2010" name="Nature">
        <title>The Ectocarpus genome and the independent evolution of multicellularity in brown algae.</title>
        <authorList>
            <person name="Cock J.M."/>
            <person name="Sterck L."/>
            <person name="Rouze P."/>
            <person name="Scornet D."/>
            <person name="Allen A.E."/>
            <person name="Amoutzias G."/>
            <person name="Anthouard V."/>
            <person name="Artiguenave F."/>
            <person name="Aury J.M."/>
            <person name="Badger J.H."/>
            <person name="Beszteri B."/>
            <person name="Billiau K."/>
            <person name="Bonnet E."/>
            <person name="Bothwell J.H."/>
            <person name="Bowler C."/>
            <person name="Boyen C."/>
            <person name="Brownlee C."/>
            <person name="Carrano C.J."/>
            <person name="Charrier B."/>
            <person name="Cho G.Y."/>
            <person name="Coelho S.M."/>
            <person name="Collen J."/>
            <person name="Corre E."/>
            <person name="Da Silva C."/>
            <person name="Delage L."/>
            <person name="Delaroque N."/>
            <person name="Dittami S.M."/>
            <person name="Doulbeau S."/>
            <person name="Elias M."/>
            <person name="Farnham G."/>
            <person name="Gachon C.M."/>
            <person name="Gschloessl B."/>
            <person name="Heesch S."/>
            <person name="Jabbari K."/>
            <person name="Jubin C."/>
            <person name="Kawai H."/>
            <person name="Kimura K."/>
            <person name="Kloareg B."/>
            <person name="Kupper F.C."/>
            <person name="Lang D."/>
            <person name="Le Bail A."/>
            <person name="Leblanc C."/>
            <person name="Lerouge P."/>
            <person name="Lohr M."/>
            <person name="Lopez P.J."/>
            <person name="Martens C."/>
            <person name="Maumus F."/>
            <person name="Michel G."/>
            <person name="Miranda-Saavedra D."/>
            <person name="Morales J."/>
            <person name="Moreau H."/>
            <person name="Motomura T."/>
            <person name="Nagasato C."/>
            <person name="Napoli C.A."/>
            <person name="Nelson D.R."/>
            <person name="Nyvall-Collen P."/>
            <person name="Peters A.F."/>
            <person name="Pommier C."/>
            <person name="Potin P."/>
            <person name="Poulain J."/>
            <person name="Quesneville H."/>
            <person name="Read B."/>
            <person name="Rensing S.A."/>
            <person name="Ritter A."/>
            <person name="Rousvoal S."/>
            <person name="Samanta M."/>
            <person name="Samson G."/>
            <person name="Schroeder D.C."/>
            <person name="Segurens B."/>
            <person name="Strittmatter M."/>
            <person name="Tonon T."/>
            <person name="Tregear J.W."/>
            <person name="Valentin K."/>
            <person name="von Dassow P."/>
            <person name="Yamagishi T."/>
            <person name="Van de Peer Y."/>
            <person name="Wincker P."/>
        </authorList>
    </citation>
    <scope>NUCLEOTIDE SEQUENCE [LARGE SCALE GENOMIC DNA]</scope>
    <source>
        <strain evidence="3">Ec32 / CCAP1310/4</strain>
    </source>
</reference>
<feature type="compositionally biased region" description="Basic and acidic residues" evidence="1">
    <location>
        <begin position="794"/>
        <end position="804"/>
    </location>
</feature>
<feature type="compositionally biased region" description="Basic and acidic residues" evidence="1">
    <location>
        <begin position="1203"/>
        <end position="1221"/>
    </location>
</feature>
<feature type="compositionally biased region" description="Low complexity" evidence="1">
    <location>
        <begin position="951"/>
        <end position="961"/>
    </location>
</feature>
<dbReference type="Proteomes" id="UP000002630">
    <property type="component" value="Linkage Group LG27"/>
</dbReference>
<feature type="compositionally biased region" description="Gly residues" evidence="1">
    <location>
        <begin position="498"/>
        <end position="509"/>
    </location>
</feature>
<feature type="compositionally biased region" description="Basic and acidic residues" evidence="1">
    <location>
        <begin position="1314"/>
        <end position="1323"/>
    </location>
</feature>
<feature type="region of interest" description="Disordered" evidence="1">
    <location>
        <begin position="1102"/>
        <end position="1144"/>
    </location>
</feature>
<feature type="compositionally biased region" description="Basic and acidic residues" evidence="1">
    <location>
        <begin position="444"/>
        <end position="456"/>
    </location>
</feature>
<feature type="compositionally biased region" description="Basic and acidic residues" evidence="1">
    <location>
        <begin position="394"/>
        <end position="409"/>
    </location>
</feature>
<gene>
    <name evidence="2" type="ORF">Esi_0059_0067</name>
</gene>
<feature type="compositionally biased region" description="Gly residues" evidence="1">
    <location>
        <begin position="916"/>
        <end position="928"/>
    </location>
</feature>
<feature type="compositionally biased region" description="Low complexity" evidence="1">
    <location>
        <begin position="805"/>
        <end position="845"/>
    </location>
</feature>
<feature type="region of interest" description="Disordered" evidence="1">
    <location>
        <begin position="97"/>
        <end position="365"/>
    </location>
</feature>
<name>D8LQ68_ECTSI</name>
<dbReference type="EMBL" id="FN649752">
    <property type="protein sequence ID" value="CBN77448.1"/>
    <property type="molecule type" value="Genomic_DNA"/>
</dbReference>
<feature type="region of interest" description="Disordered" evidence="1">
    <location>
        <begin position="1306"/>
        <end position="1337"/>
    </location>
</feature>
<feature type="compositionally biased region" description="Basic and acidic residues" evidence="1">
    <location>
        <begin position="971"/>
        <end position="982"/>
    </location>
</feature>
<feature type="compositionally biased region" description="Polar residues" evidence="1">
    <location>
        <begin position="880"/>
        <end position="891"/>
    </location>
</feature>
<keyword evidence="3" id="KW-1185">Reference proteome</keyword>
<feature type="compositionally biased region" description="Pro residues" evidence="1">
    <location>
        <begin position="1257"/>
        <end position="1267"/>
    </location>
</feature>
<dbReference type="InParanoid" id="D8LQ68"/>
<evidence type="ECO:0000313" key="3">
    <source>
        <dbReference type="Proteomes" id="UP000002630"/>
    </source>
</evidence>